<dbReference type="InterPro" id="IPR032159">
    <property type="entry name" value="DUF4995"/>
</dbReference>
<dbReference type="PANTHER" id="PTHR36845">
    <property type="entry name" value="HYDROLASE, PUTATIVE (AFU_ORTHOLOGUE AFUA_7G05090)-RELATED"/>
    <property type="match status" value="1"/>
</dbReference>
<comment type="caution">
    <text evidence="7">The sequence shown here is derived from an EMBL/GenBank/DDBJ whole genome shotgun (WGS) entry which is preliminary data.</text>
</comment>
<feature type="binding site" evidence="4">
    <location>
        <position position="271"/>
    </location>
    <ligand>
        <name>substrate</name>
    </ligand>
</feature>
<evidence type="ECO:0000259" key="6">
    <source>
        <dbReference type="Pfam" id="PF16386"/>
    </source>
</evidence>
<dbReference type="InterPro" id="IPR052369">
    <property type="entry name" value="UG_Glycosaminoglycan_Hydrolase"/>
</dbReference>
<dbReference type="Proteomes" id="UP000003160">
    <property type="component" value="Unassembled WGS sequence"/>
</dbReference>
<feature type="binding site" evidence="4">
    <location>
        <position position="200"/>
    </location>
    <ligand>
        <name>substrate</name>
    </ligand>
</feature>
<keyword evidence="5" id="KW-0732">Signal</keyword>
<dbReference type="AlphaFoldDB" id="D1PVS3"/>
<keyword evidence="7" id="KW-0326">Glycosidase</keyword>
<feature type="binding site" evidence="4">
    <location>
        <position position="259"/>
    </location>
    <ligand>
        <name>substrate</name>
    </ligand>
</feature>
<evidence type="ECO:0000256" key="2">
    <source>
        <dbReference type="ARBA" id="ARBA00038358"/>
    </source>
</evidence>
<dbReference type="Pfam" id="PF16386">
    <property type="entry name" value="DUF4995"/>
    <property type="match status" value="1"/>
</dbReference>
<dbReference type="Pfam" id="PF07470">
    <property type="entry name" value="Glyco_hydro_88"/>
    <property type="match status" value="1"/>
</dbReference>
<feature type="signal peptide" evidence="5">
    <location>
        <begin position="1"/>
        <end position="19"/>
    </location>
</feature>
<feature type="chain" id="PRO_5003025944" evidence="5">
    <location>
        <begin position="20"/>
        <end position="417"/>
    </location>
</feature>
<reference evidence="7 8" key="1">
    <citation type="submission" date="2009-10" db="EMBL/GenBank/DDBJ databases">
        <authorList>
            <person name="Qin X."/>
            <person name="Bachman B."/>
            <person name="Battles P."/>
            <person name="Bell A."/>
            <person name="Bess C."/>
            <person name="Bickham C."/>
            <person name="Chaboub L."/>
            <person name="Chen D."/>
            <person name="Coyle M."/>
            <person name="Deiros D.R."/>
            <person name="Dinh H."/>
            <person name="Forbes L."/>
            <person name="Fowler G."/>
            <person name="Francisco L."/>
            <person name="Fu Q."/>
            <person name="Gubbala S."/>
            <person name="Hale W."/>
            <person name="Han Y."/>
            <person name="Hemphill L."/>
            <person name="Highlander S.K."/>
            <person name="Hirani K."/>
            <person name="Hogues M."/>
            <person name="Jackson L."/>
            <person name="Jakkamsetti A."/>
            <person name="Javaid M."/>
            <person name="Jiang H."/>
            <person name="Korchina V."/>
            <person name="Kovar C."/>
            <person name="Lara F."/>
            <person name="Lee S."/>
            <person name="Mata R."/>
            <person name="Mathew T."/>
            <person name="Moen C."/>
            <person name="Morales K."/>
            <person name="Munidasa M."/>
            <person name="Nazareth L."/>
            <person name="Ngo R."/>
            <person name="Nguyen L."/>
            <person name="Okwuonu G."/>
            <person name="Ongeri F."/>
            <person name="Patil S."/>
            <person name="Petrosino J."/>
            <person name="Pham C."/>
            <person name="Pham P."/>
            <person name="Pu L.-L."/>
            <person name="Puazo M."/>
            <person name="Raj R."/>
            <person name="Reid J."/>
            <person name="Rouhana J."/>
            <person name="Saada N."/>
            <person name="Shang Y."/>
            <person name="Simmons D."/>
            <person name="Thornton R."/>
            <person name="Warren J."/>
            <person name="Weissenberger G."/>
            <person name="Zhang J."/>
            <person name="Zhang L."/>
            <person name="Zhou C."/>
            <person name="Zhu D."/>
            <person name="Muzny D."/>
            <person name="Worley K."/>
            <person name="Gibbs R."/>
        </authorList>
    </citation>
    <scope>NUCLEOTIDE SEQUENCE [LARGE SCALE GENOMIC DNA]</scope>
    <source>
        <strain evidence="7 8">DSM 17361</strain>
    </source>
</reference>
<dbReference type="EMBL" id="ACKS01000044">
    <property type="protein sequence ID" value="EFA44511.1"/>
    <property type="molecule type" value="Genomic_DNA"/>
</dbReference>
<sequence>MKTKIIIAFSLLLTMAASAKPKQADWIKHAIDVSSQQLLSAAQRVAHTDSFPRSIWRGYDVNFLERQLEAKTDSFKRTLVELPGSNKLNTLRLCDVYDWTSGFFPGSLWYAYKLTGNNALKNQAIAYTEKLNPLRYYKNTHDLGFMVDCSYGNALRLSPNDTIKAVIVETADNLSGRFDERIGCIRSWDFGTWNFPVIIDNMMNLKLLFEATNLTGNSKYYDVAVKHALTTMKHHFRPDFTTYHVISYNDDGSVEQKCTFQGKADDSSWARGQAWAVYGYTDCYMATKNPVFLQQAINIANMIMKRVKTADCIPYWDYDAPVTKETPRDVSAAAITASAMFELCKVAGKGNPYFKYGETILKNLSSPAYLAQPGTNEGFVLMHSVGSLPNGSEVDTPINYADYYYLEALDRYINFSK</sequence>
<evidence type="ECO:0000256" key="5">
    <source>
        <dbReference type="SAM" id="SignalP"/>
    </source>
</evidence>
<dbReference type="EC" id="3.2.1.-" evidence="7"/>
<dbReference type="eggNOG" id="COG4225">
    <property type="taxonomic scope" value="Bacteria"/>
</dbReference>
<gene>
    <name evidence="7" type="ORF">HMPREF0645_1058</name>
</gene>
<feature type="active site" description="Proton donor" evidence="3">
    <location>
        <position position="200"/>
    </location>
</feature>
<dbReference type="GO" id="GO:0052757">
    <property type="term" value="F:chondroitin hydrolase activity"/>
    <property type="evidence" value="ECO:0007669"/>
    <property type="project" value="TreeGrafter"/>
</dbReference>
<evidence type="ECO:0000256" key="3">
    <source>
        <dbReference type="PIRSR" id="PIRSR610905-1"/>
    </source>
</evidence>
<feature type="active site" description="Nucleophile" evidence="3">
    <location>
        <position position="142"/>
    </location>
</feature>
<protein>
    <submittedName>
        <fullName evidence="7">Glycosyl hydrolase, family 88</fullName>
        <ecNumber evidence="7">3.2.1.-</ecNumber>
    </submittedName>
</protein>
<name>D1PVS3_9BACT</name>
<keyword evidence="1 7" id="KW-0378">Hydrolase</keyword>
<feature type="domain" description="DUF4995" evidence="6">
    <location>
        <begin position="1"/>
        <end position="69"/>
    </location>
</feature>
<organism evidence="7 8">
    <name type="scientific">Hallella bergensis DSM 17361</name>
    <dbReference type="NCBI Taxonomy" id="585502"/>
    <lineage>
        <taxon>Bacteria</taxon>
        <taxon>Pseudomonadati</taxon>
        <taxon>Bacteroidota</taxon>
        <taxon>Bacteroidia</taxon>
        <taxon>Bacteroidales</taxon>
        <taxon>Prevotellaceae</taxon>
        <taxon>Hallella</taxon>
    </lineage>
</organism>
<feature type="binding site" evidence="4">
    <location>
        <position position="142"/>
    </location>
    <ligand>
        <name>substrate</name>
    </ligand>
</feature>
<dbReference type="PANTHER" id="PTHR36845:SF1">
    <property type="entry name" value="HYDROLASE, PUTATIVE (AFU_ORTHOLOGUE AFUA_7G05090)-RELATED"/>
    <property type="match status" value="1"/>
</dbReference>
<dbReference type="SUPFAM" id="SSF48208">
    <property type="entry name" value="Six-hairpin glycosidases"/>
    <property type="match status" value="1"/>
</dbReference>
<evidence type="ECO:0000313" key="7">
    <source>
        <dbReference type="EMBL" id="EFA44511.1"/>
    </source>
</evidence>
<dbReference type="Gene3D" id="1.50.10.10">
    <property type="match status" value="1"/>
</dbReference>
<dbReference type="GO" id="GO:0000272">
    <property type="term" value="P:polysaccharide catabolic process"/>
    <property type="evidence" value="ECO:0007669"/>
    <property type="project" value="TreeGrafter"/>
</dbReference>
<comment type="similarity">
    <text evidence="2">Belongs to the glycosyl hydrolase 88 family.</text>
</comment>
<feature type="binding site" evidence="4">
    <location>
        <position position="387"/>
    </location>
    <ligand>
        <name>substrate</name>
    </ligand>
</feature>
<keyword evidence="8" id="KW-1185">Reference proteome</keyword>
<dbReference type="InterPro" id="IPR012341">
    <property type="entry name" value="6hp_glycosidase-like_sf"/>
</dbReference>
<accession>D1PVS3</accession>
<dbReference type="InterPro" id="IPR008928">
    <property type="entry name" value="6-hairpin_glycosidase_sf"/>
</dbReference>
<dbReference type="InterPro" id="IPR010905">
    <property type="entry name" value="Glyco_hydro_88"/>
</dbReference>
<proteinExistence type="inferred from homology"/>
<feature type="binding site" evidence="4">
    <location>
        <position position="275"/>
    </location>
    <ligand>
        <name>substrate</name>
    </ligand>
</feature>
<evidence type="ECO:0000313" key="8">
    <source>
        <dbReference type="Proteomes" id="UP000003160"/>
    </source>
</evidence>
<evidence type="ECO:0000256" key="1">
    <source>
        <dbReference type="ARBA" id="ARBA00022801"/>
    </source>
</evidence>
<dbReference type="RefSeq" id="WP_007173172.1">
    <property type="nucleotide sequence ID" value="NZ_GG704780.1"/>
</dbReference>
<dbReference type="HOGENOM" id="CLU_027158_0_0_10"/>
<evidence type="ECO:0000256" key="4">
    <source>
        <dbReference type="PIRSR" id="PIRSR610905-2"/>
    </source>
</evidence>